<dbReference type="PANTHER" id="PTHR45614">
    <property type="entry name" value="MYB PROTEIN-RELATED"/>
    <property type="match status" value="1"/>
</dbReference>
<organism evidence="7 8">
    <name type="scientific">Papaver somniferum</name>
    <name type="common">Opium poppy</name>
    <dbReference type="NCBI Taxonomy" id="3469"/>
    <lineage>
        <taxon>Eukaryota</taxon>
        <taxon>Viridiplantae</taxon>
        <taxon>Streptophyta</taxon>
        <taxon>Embryophyta</taxon>
        <taxon>Tracheophyta</taxon>
        <taxon>Spermatophyta</taxon>
        <taxon>Magnoliopsida</taxon>
        <taxon>Ranunculales</taxon>
        <taxon>Papaveraceae</taxon>
        <taxon>Papaveroideae</taxon>
        <taxon>Papaver</taxon>
    </lineage>
</organism>
<dbReference type="CDD" id="cd00167">
    <property type="entry name" value="SANT"/>
    <property type="match status" value="2"/>
</dbReference>
<evidence type="ECO:0000256" key="2">
    <source>
        <dbReference type="ARBA" id="ARBA00022737"/>
    </source>
</evidence>
<dbReference type="Gramene" id="RZC50760">
    <property type="protein sequence ID" value="RZC50760"/>
    <property type="gene ID" value="C5167_019189"/>
</dbReference>
<dbReference type="AlphaFoldDB" id="A0A4Y7ISI6"/>
<evidence type="ECO:0000256" key="3">
    <source>
        <dbReference type="ARBA" id="ARBA00023125"/>
    </source>
</evidence>
<dbReference type="EMBL" id="CM010716">
    <property type="protein sequence ID" value="RZC50760.1"/>
    <property type="molecule type" value="Genomic_DNA"/>
</dbReference>
<dbReference type="PROSITE" id="PS51294">
    <property type="entry name" value="HTH_MYB"/>
    <property type="match status" value="2"/>
</dbReference>
<keyword evidence="3" id="KW-0238">DNA-binding</keyword>
<dbReference type="InterPro" id="IPR001005">
    <property type="entry name" value="SANT/Myb"/>
</dbReference>
<dbReference type="FunFam" id="1.10.10.60:FF:000010">
    <property type="entry name" value="Transcriptional activator Myb isoform A"/>
    <property type="match status" value="1"/>
</dbReference>
<dbReference type="SUPFAM" id="SSF46689">
    <property type="entry name" value="Homeodomain-like"/>
    <property type="match status" value="1"/>
</dbReference>
<dbReference type="GO" id="GO:0000981">
    <property type="term" value="F:DNA-binding transcription factor activity, RNA polymerase II-specific"/>
    <property type="evidence" value="ECO:0007669"/>
    <property type="project" value="TreeGrafter"/>
</dbReference>
<feature type="domain" description="HTH myb-type" evidence="6">
    <location>
        <begin position="254"/>
        <end position="304"/>
    </location>
</feature>
<dbReference type="InterPro" id="IPR050560">
    <property type="entry name" value="MYB_TF"/>
</dbReference>
<proteinExistence type="predicted"/>
<dbReference type="InterPro" id="IPR017930">
    <property type="entry name" value="Myb_dom"/>
</dbReference>
<name>A0A4Y7ISI6_PAPSO</name>
<evidence type="ECO:0000259" key="5">
    <source>
        <dbReference type="PROSITE" id="PS50090"/>
    </source>
</evidence>
<evidence type="ECO:0000256" key="4">
    <source>
        <dbReference type="SAM" id="MobiDB-lite"/>
    </source>
</evidence>
<evidence type="ECO:0000256" key="1">
    <source>
        <dbReference type="ARBA" id="ARBA00004123"/>
    </source>
</evidence>
<dbReference type="Proteomes" id="UP000316621">
    <property type="component" value="Chromosome 2"/>
</dbReference>
<gene>
    <name evidence="7" type="ORF">C5167_019189</name>
</gene>
<evidence type="ECO:0000259" key="6">
    <source>
        <dbReference type="PROSITE" id="PS51294"/>
    </source>
</evidence>
<dbReference type="InterPro" id="IPR009057">
    <property type="entry name" value="Homeodomain-like_sf"/>
</dbReference>
<dbReference type="GO" id="GO:0005634">
    <property type="term" value="C:nucleus"/>
    <property type="evidence" value="ECO:0007669"/>
    <property type="project" value="UniProtKB-SubCell"/>
</dbReference>
<feature type="domain" description="HTH myb-type" evidence="6">
    <location>
        <begin position="198"/>
        <end position="253"/>
    </location>
</feature>
<reference evidence="7 8" key="1">
    <citation type="journal article" date="2018" name="Science">
        <title>The opium poppy genome and morphinan production.</title>
        <authorList>
            <person name="Guo L."/>
            <person name="Winzer T."/>
            <person name="Yang X."/>
            <person name="Li Y."/>
            <person name="Ning Z."/>
            <person name="He Z."/>
            <person name="Teodor R."/>
            <person name="Lu Y."/>
            <person name="Bowser T.A."/>
            <person name="Graham I.A."/>
            <person name="Ye K."/>
        </authorList>
    </citation>
    <scope>NUCLEOTIDE SEQUENCE [LARGE SCALE GENOMIC DNA]</scope>
    <source>
        <strain evidence="8">cv. HN1</strain>
        <tissue evidence="7">Leaves</tissue>
    </source>
</reference>
<protein>
    <submittedName>
        <fullName evidence="7">Uncharacterized protein</fullName>
    </submittedName>
</protein>
<sequence length="482" mass="55003">MEFEPRYGEDFLYKQNILGENYLKPDFGYGFSMGACNDSRGVIQDIPKLDQFSLDGCFRNSNLGMSNPSPPLPPSTRYVDSPSQVFSNGNSIMQDFDVFEYKPLLEGGGSTNSSSNVSNGGLFHQNKGFFHYPSIMDRNHPSHLSPTLSFQELEQGNLSIPDEFSCITADNGIYGEAAVKKRNSPEKRRSAVKGAQRRSNVIKGQWTMEEDRLLLHLVGQFGMRKWSQIAQTLRGRIGKQCRERWHNHLRPNIKKDVWTEDEDRILIQSHIEIGNKWAEIAKRLPGRTENSIKNHWNATKRRQFSRRRCRSSKYPRSSSLLQNYIKSLGADPTSASNTEYRKNAFVTSNTPTESNSNNTAATNIDSTKMPMSTQPALMKQPADRSQHKLDMFNNLSEDRLVPSYDFNDVTDFGFDTKTFPVKYSLGSLFDEMPSGNIFGDDQNMEINMPAEMDLYMQQNHHEVKREMDLVEMVNQTTTGRMC</sequence>
<feature type="region of interest" description="Disordered" evidence="4">
    <location>
        <begin position="347"/>
        <end position="368"/>
    </location>
</feature>
<accession>A0A4Y7ISI6</accession>
<dbReference type="FunFam" id="1.10.10.60:FF:000381">
    <property type="entry name" value="Transcription factor MYB119"/>
    <property type="match status" value="1"/>
</dbReference>
<evidence type="ECO:0000313" key="8">
    <source>
        <dbReference type="Proteomes" id="UP000316621"/>
    </source>
</evidence>
<dbReference type="OMA" id="IDYRRKS"/>
<dbReference type="PROSITE" id="PS50090">
    <property type="entry name" value="MYB_LIKE"/>
    <property type="match status" value="2"/>
</dbReference>
<keyword evidence="8" id="KW-1185">Reference proteome</keyword>
<dbReference type="Gene3D" id="1.10.10.60">
    <property type="entry name" value="Homeodomain-like"/>
    <property type="match status" value="2"/>
</dbReference>
<comment type="subcellular location">
    <subcellularLocation>
        <location evidence="1">Nucleus</location>
    </subcellularLocation>
</comment>
<feature type="domain" description="Myb-like" evidence="5">
    <location>
        <begin position="250"/>
        <end position="300"/>
    </location>
</feature>
<dbReference type="PANTHER" id="PTHR45614:SF285">
    <property type="entry name" value="TRANSCRIPTION FACTOR MYB98"/>
    <property type="match status" value="1"/>
</dbReference>
<dbReference type="SMART" id="SM00717">
    <property type="entry name" value="SANT"/>
    <property type="match status" value="2"/>
</dbReference>
<keyword evidence="2" id="KW-0677">Repeat</keyword>
<dbReference type="GO" id="GO:0000978">
    <property type="term" value="F:RNA polymerase II cis-regulatory region sequence-specific DNA binding"/>
    <property type="evidence" value="ECO:0007669"/>
    <property type="project" value="TreeGrafter"/>
</dbReference>
<dbReference type="OrthoDB" id="2143914at2759"/>
<feature type="domain" description="Myb-like" evidence="5">
    <location>
        <begin position="198"/>
        <end position="249"/>
    </location>
</feature>
<dbReference type="Pfam" id="PF13921">
    <property type="entry name" value="Myb_DNA-bind_6"/>
    <property type="match status" value="1"/>
</dbReference>
<evidence type="ECO:0000313" key="7">
    <source>
        <dbReference type="EMBL" id="RZC50760.1"/>
    </source>
</evidence>
<feature type="compositionally biased region" description="Low complexity" evidence="4">
    <location>
        <begin position="347"/>
        <end position="363"/>
    </location>
</feature>